<dbReference type="InterPro" id="IPR041033">
    <property type="entry name" value="SpaA_PFL_dom_1"/>
</dbReference>
<name>A0A2S1KU65_9LACO</name>
<dbReference type="Gene3D" id="2.60.40.10">
    <property type="entry name" value="Immunoglobulins"/>
    <property type="match status" value="1"/>
</dbReference>
<dbReference type="Proteomes" id="UP000244870">
    <property type="component" value="Chromosome"/>
</dbReference>
<keyword evidence="1" id="KW-0472">Membrane</keyword>
<sequence>MVGEMNKEPNKMKKTQSLLLISTLIAPMMLGTAGVSAKSAEANPPKETLVRIHAVTDMNATVVDRRDQHDYWGNGGIQDLNKIVEDNSSWEPTVGATYEAFALPTGTVTYEGEDMKPVINDTFHATVDGIEWRWTDILKPVRADTLGAATTNLIKKDGNISPWTIEIAGGMDVRKAVYALTDLDPRTPHPKAFKNTDAQGLTEMSLAKGQWVIAEDLEANMKSTASVPMFIDIPMIKPDAKQGGDDFWYDNTQADALNLYAKQYDPTTLKVKKTDKETGKALAGAQVLVTENTHEEQLKKVLPELLAAIKKQPKDAAKLVEQYVPELKTGNYAIRKTDKSGEATFSSDNAGERFMTPGHTYAVIELAAPTGYIVEPQIQDVELSMEKNPADSSLIQGQGKADFIDYDELQVDKSVTIGDKTYGAGAEDGGDTEQGVAKGTTFQWHINSELNQNVDTYSQYELVDTLPYQNDWRTMTLNLTYQDASGALKTTSLLQMAANGMNTGAGTTYTTNQNGVNGITYNAATAPTVTALGDAMTADGIELSGSGSRYAVKDGKLDASQSVADGTIMLSVTENGRKQLATKMAELLASGAAKDGTWQLSWNLDVVANQGTQPGEMVNKVDLNYKTAFDQDTDSDTAKTFVKGAGTPTIHDTPTKGGGVLPYTAGVMGIGLTILGLLGLAHLLKKRRAED</sequence>
<protein>
    <recommendedName>
        <fullName evidence="2">SpaA-like prealbumin fold domain-containing protein</fullName>
    </recommendedName>
</protein>
<gene>
    <name evidence="3" type="ORF">B6254_2217</name>
</gene>
<feature type="domain" description="SpaA-like prealbumin fold" evidence="2">
    <location>
        <begin position="268"/>
        <end position="387"/>
    </location>
</feature>
<evidence type="ECO:0000313" key="3">
    <source>
        <dbReference type="EMBL" id="AWF96568.1"/>
    </source>
</evidence>
<organism evidence="3 4">
    <name type="scientific">Weissella cibaria</name>
    <dbReference type="NCBI Taxonomy" id="137591"/>
    <lineage>
        <taxon>Bacteria</taxon>
        <taxon>Bacillati</taxon>
        <taxon>Bacillota</taxon>
        <taxon>Bacilli</taxon>
        <taxon>Lactobacillales</taxon>
        <taxon>Lactobacillaceae</taxon>
        <taxon>Weissella</taxon>
    </lineage>
</organism>
<keyword evidence="1" id="KW-1133">Transmembrane helix</keyword>
<reference evidence="3 4" key="1">
    <citation type="submission" date="2017-04" db="EMBL/GenBank/DDBJ databases">
        <title>Weissella cibaria strain m2 complete genome.</title>
        <authorList>
            <person name="Pan Q."/>
            <person name="Tan M."/>
            <person name="Yao F."/>
            <person name="Su S."/>
        </authorList>
    </citation>
    <scope>NUCLEOTIDE SEQUENCE [LARGE SCALE GENOMIC DNA]</scope>
    <source>
        <strain evidence="3 4">M2</strain>
    </source>
</reference>
<dbReference type="AlphaFoldDB" id="A0A2S1KU65"/>
<dbReference type="Pfam" id="PF17802">
    <property type="entry name" value="SpaA"/>
    <property type="match status" value="1"/>
</dbReference>
<dbReference type="InterPro" id="IPR013783">
    <property type="entry name" value="Ig-like_fold"/>
</dbReference>
<dbReference type="EMBL" id="CP020928">
    <property type="protein sequence ID" value="AWF96568.1"/>
    <property type="molecule type" value="Genomic_DNA"/>
</dbReference>
<evidence type="ECO:0000256" key="1">
    <source>
        <dbReference type="SAM" id="Phobius"/>
    </source>
</evidence>
<keyword evidence="1" id="KW-0812">Transmembrane</keyword>
<feature type="transmembrane region" description="Helical" evidence="1">
    <location>
        <begin position="660"/>
        <end position="684"/>
    </location>
</feature>
<proteinExistence type="predicted"/>
<evidence type="ECO:0000259" key="2">
    <source>
        <dbReference type="Pfam" id="PF17802"/>
    </source>
</evidence>
<accession>A0A2S1KU65</accession>
<evidence type="ECO:0000313" key="4">
    <source>
        <dbReference type="Proteomes" id="UP000244870"/>
    </source>
</evidence>